<dbReference type="InterPro" id="IPR052983">
    <property type="entry name" value="MFS_Riboflavin_Transporter"/>
</dbReference>
<keyword evidence="5 6" id="KW-0472">Membrane</keyword>
<dbReference type="GO" id="GO:0016020">
    <property type="term" value="C:membrane"/>
    <property type="evidence" value="ECO:0007669"/>
    <property type="project" value="UniProtKB-SubCell"/>
</dbReference>
<feature type="transmembrane region" description="Helical" evidence="6">
    <location>
        <begin position="115"/>
        <end position="139"/>
    </location>
</feature>
<accession>A0A914E5U9</accession>
<keyword evidence="2" id="KW-0813">Transport</keyword>
<proteinExistence type="predicted"/>
<evidence type="ECO:0000256" key="5">
    <source>
        <dbReference type="ARBA" id="ARBA00023136"/>
    </source>
</evidence>
<protein>
    <submittedName>
        <fullName evidence="8">Oxalate:formate antiporter</fullName>
    </submittedName>
</protein>
<dbReference type="Pfam" id="PF07690">
    <property type="entry name" value="MFS_1"/>
    <property type="match status" value="1"/>
</dbReference>
<evidence type="ECO:0000256" key="3">
    <source>
        <dbReference type="ARBA" id="ARBA00022692"/>
    </source>
</evidence>
<sequence length="289" mass="32734">MAYACLMVPAQKWFPNRIGFASGVIIAGFGIGGFVMSPIETKFTNPRNLKTDDDDYFDDSELLDRIPYLFLILGAGCGVVQLLGSFFIAGPASLESQEESEHKKTIVKTESEVRLTICQTCMSPMVQIMFITMFLNGVWLQVMSGLFKAYGEKFIKDDLFLAVTDSMGAVSNTISRVIWGYVVDKLAYQKSMLILCTIGSFFIWTLPLIRLWAEKYVFLLWIFIMFSCLGGTYALIPYCLHRCYGSYNFGVAYGVVQGALLNGEEVLTNLEKRFFHVPFQYEQNSFHYK</sequence>
<comment type="subcellular location">
    <subcellularLocation>
        <location evidence="1">Membrane</location>
        <topology evidence="1">Multi-pass membrane protein</topology>
    </subcellularLocation>
</comment>
<evidence type="ECO:0000256" key="4">
    <source>
        <dbReference type="ARBA" id="ARBA00022989"/>
    </source>
</evidence>
<evidence type="ECO:0000256" key="1">
    <source>
        <dbReference type="ARBA" id="ARBA00004141"/>
    </source>
</evidence>
<dbReference type="InterPro" id="IPR036259">
    <property type="entry name" value="MFS_trans_sf"/>
</dbReference>
<dbReference type="Proteomes" id="UP000887540">
    <property type="component" value="Unplaced"/>
</dbReference>
<keyword evidence="3 6" id="KW-0812">Transmembrane</keyword>
<feature type="transmembrane region" description="Helical" evidence="6">
    <location>
        <begin position="20"/>
        <end position="39"/>
    </location>
</feature>
<feature type="transmembrane region" description="Helical" evidence="6">
    <location>
        <begin position="191"/>
        <end position="212"/>
    </location>
</feature>
<dbReference type="SUPFAM" id="SSF103473">
    <property type="entry name" value="MFS general substrate transporter"/>
    <property type="match status" value="1"/>
</dbReference>
<dbReference type="Gene3D" id="1.20.1250.20">
    <property type="entry name" value="MFS general substrate transporter like domains"/>
    <property type="match status" value="1"/>
</dbReference>
<reference evidence="8" key="1">
    <citation type="submission" date="2022-11" db="UniProtKB">
        <authorList>
            <consortium name="WormBaseParasite"/>
        </authorList>
    </citation>
    <scope>IDENTIFICATION</scope>
</reference>
<feature type="transmembrane region" description="Helical" evidence="6">
    <location>
        <begin position="159"/>
        <end position="179"/>
    </location>
</feature>
<organism evidence="7 8">
    <name type="scientific">Acrobeloides nanus</name>
    <dbReference type="NCBI Taxonomy" id="290746"/>
    <lineage>
        <taxon>Eukaryota</taxon>
        <taxon>Metazoa</taxon>
        <taxon>Ecdysozoa</taxon>
        <taxon>Nematoda</taxon>
        <taxon>Chromadorea</taxon>
        <taxon>Rhabditida</taxon>
        <taxon>Tylenchina</taxon>
        <taxon>Cephalobomorpha</taxon>
        <taxon>Cephaloboidea</taxon>
        <taxon>Cephalobidae</taxon>
        <taxon>Acrobeloides</taxon>
    </lineage>
</organism>
<evidence type="ECO:0000256" key="2">
    <source>
        <dbReference type="ARBA" id="ARBA00022448"/>
    </source>
</evidence>
<evidence type="ECO:0000313" key="7">
    <source>
        <dbReference type="Proteomes" id="UP000887540"/>
    </source>
</evidence>
<dbReference type="AlphaFoldDB" id="A0A914E5U9"/>
<name>A0A914E5U9_9BILA</name>
<dbReference type="InterPro" id="IPR011701">
    <property type="entry name" value="MFS"/>
</dbReference>
<feature type="transmembrane region" description="Helical" evidence="6">
    <location>
        <begin position="218"/>
        <end position="240"/>
    </location>
</feature>
<dbReference type="GO" id="GO:0022857">
    <property type="term" value="F:transmembrane transporter activity"/>
    <property type="evidence" value="ECO:0007669"/>
    <property type="project" value="InterPro"/>
</dbReference>
<dbReference type="PANTHER" id="PTHR43385:SF1">
    <property type="entry name" value="RIBOFLAVIN TRANSPORTER RIBJ"/>
    <property type="match status" value="1"/>
</dbReference>
<feature type="transmembrane region" description="Helical" evidence="6">
    <location>
        <begin position="68"/>
        <end position="94"/>
    </location>
</feature>
<dbReference type="WBParaSite" id="ACRNAN_scaffold5955.g31421.t1">
    <property type="protein sequence ID" value="ACRNAN_scaffold5955.g31421.t1"/>
    <property type="gene ID" value="ACRNAN_scaffold5955.g31421"/>
</dbReference>
<dbReference type="PANTHER" id="PTHR43385">
    <property type="entry name" value="RIBOFLAVIN TRANSPORTER RIBJ"/>
    <property type="match status" value="1"/>
</dbReference>
<evidence type="ECO:0000313" key="8">
    <source>
        <dbReference type="WBParaSite" id="ACRNAN_scaffold5955.g31421.t1"/>
    </source>
</evidence>
<keyword evidence="4 6" id="KW-1133">Transmembrane helix</keyword>
<evidence type="ECO:0000256" key="6">
    <source>
        <dbReference type="SAM" id="Phobius"/>
    </source>
</evidence>
<keyword evidence="7" id="KW-1185">Reference proteome</keyword>